<keyword evidence="2" id="KW-0677">Repeat</keyword>
<dbReference type="EMBL" id="CACVBM020001240">
    <property type="protein sequence ID" value="CAA7041106.1"/>
    <property type="molecule type" value="Genomic_DNA"/>
</dbReference>
<dbReference type="Pfam" id="PF01535">
    <property type="entry name" value="PPR"/>
    <property type="match status" value="2"/>
</dbReference>
<feature type="repeat" description="PPR" evidence="3">
    <location>
        <begin position="499"/>
        <end position="533"/>
    </location>
</feature>
<dbReference type="GO" id="GO:0010019">
    <property type="term" value="P:chloroplast-nucleus signaling pathway"/>
    <property type="evidence" value="ECO:0007669"/>
    <property type="project" value="TreeGrafter"/>
</dbReference>
<organism evidence="4 5">
    <name type="scientific">Microthlaspi erraticum</name>
    <dbReference type="NCBI Taxonomy" id="1685480"/>
    <lineage>
        <taxon>Eukaryota</taxon>
        <taxon>Viridiplantae</taxon>
        <taxon>Streptophyta</taxon>
        <taxon>Embryophyta</taxon>
        <taxon>Tracheophyta</taxon>
        <taxon>Spermatophyta</taxon>
        <taxon>Magnoliopsida</taxon>
        <taxon>eudicotyledons</taxon>
        <taxon>Gunneridae</taxon>
        <taxon>Pentapetalae</taxon>
        <taxon>rosids</taxon>
        <taxon>malvids</taxon>
        <taxon>Brassicales</taxon>
        <taxon>Brassicaceae</taxon>
        <taxon>Coluteocarpeae</taxon>
        <taxon>Microthlaspi</taxon>
    </lineage>
</organism>
<dbReference type="InterPro" id="IPR002885">
    <property type="entry name" value="PPR_rpt"/>
</dbReference>
<dbReference type="PANTHER" id="PTHR47936">
    <property type="entry name" value="PPR_LONG DOMAIN-CONTAINING PROTEIN"/>
    <property type="match status" value="1"/>
</dbReference>
<gene>
    <name evidence="4" type="ORF">MERR_LOCUS28341</name>
</gene>
<evidence type="ECO:0000256" key="3">
    <source>
        <dbReference type="PROSITE-ProRule" id="PRU00708"/>
    </source>
</evidence>
<feature type="repeat" description="PPR" evidence="3">
    <location>
        <begin position="286"/>
        <end position="320"/>
    </location>
</feature>
<evidence type="ECO:0000313" key="5">
    <source>
        <dbReference type="Proteomes" id="UP000467841"/>
    </source>
</evidence>
<dbReference type="OrthoDB" id="185373at2759"/>
<feature type="repeat" description="PPR" evidence="3">
    <location>
        <begin position="427"/>
        <end position="461"/>
    </location>
</feature>
<dbReference type="Pfam" id="PF12854">
    <property type="entry name" value="PPR_1"/>
    <property type="match status" value="1"/>
</dbReference>
<comment type="caution">
    <text evidence="4">The sequence shown here is derived from an EMBL/GenBank/DDBJ whole genome shotgun (WGS) entry which is preliminary data.</text>
</comment>
<dbReference type="InterPro" id="IPR011990">
    <property type="entry name" value="TPR-like_helical_dom_sf"/>
</dbReference>
<feature type="repeat" description="PPR" evidence="3">
    <location>
        <begin position="217"/>
        <end position="251"/>
    </location>
</feature>
<dbReference type="NCBIfam" id="TIGR00756">
    <property type="entry name" value="PPR"/>
    <property type="match status" value="7"/>
</dbReference>
<dbReference type="PROSITE" id="PS51375">
    <property type="entry name" value="PPR"/>
    <property type="match status" value="7"/>
</dbReference>
<comment type="similarity">
    <text evidence="1">Belongs to the PPR family. P subfamily.</text>
</comment>
<proteinExistence type="inferred from homology"/>
<dbReference type="Pfam" id="PF13041">
    <property type="entry name" value="PPR_2"/>
    <property type="match status" value="3"/>
</dbReference>
<evidence type="ECO:0000256" key="1">
    <source>
        <dbReference type="ARBA" id="ARBA00007626"/>
    </source>
</evidence>
<dbReference type="GO" id="GO:0031930">
    <property type="term" value="P:mitochondria-nucleus signaling pathway"/>
    <property type="evidence" value="ECO:0007669"/>
    <property type="project" value="TreeGrafter"/>
</dbReference>
<feature type="repeat" description="PPR" evidence="3">
    <location>
        <begin position="356"/>
        <end position="390"/>
    </location>
</feature>
<keyword evidence="5" id="KW-1185">Reference proteome</keyword>
<feature type="repeat" description="PPR" evidence="3">
    <location>
        <begin position="321"/>
        <end position="355"/>
    </location>
</feature>
<protein>
    <recommendedName>
        <fullName evidence="6">Pentacotripeptide-repeat region of PRORP domain-containing protein</fullName>
    </recommendedName>
</protein>
<evidence type="ECO:0008006" key="6">
    <source>
        <dbReference type="Google" id="ProtNLM"/>
    </source>
</evidence>
<dbReference type="PANTHER" id="PTHR47936:SF1">
    <property type="entry name" value="PENTATRICOPEPTIDE REPEAT-CONTAINING PROTEIN GUN1, CHLOROPLASTIC"/>
    <property type="match status" value="1"/>
</dbReference>
<reference evidence="4" key="1">
    <citation type="submission" date="2020-01" db="EMBL/GenBank/DDBJ databases">
        <authorList>
            <person name="Mishra B."/>
        </authorList>
    </citation>
    <scope>NUCLEOTIDE SEQUENCE [LARGE SCALE GENOMIC DNA]</scope>
</reference>
<dbReference type="AlphaFoldDB" id="A0A6D2JWY3"/>
<feature type="repeat" description="PPR" evidence="3">
    <location>
        <begin position="391"/>
        <end position="426"/>
    </location>
</feature>
<accession>A0A6D2JWY3</accession>
<dbReference type="GO" id="GO:0009507">
    <property type="term" value="C:chloroplast"/>
    <property type="evidence" value="ECO:0007669"/>
    <property type="project" value="TreeGrafter"/>
</dbReference>
<name>A0A6D2JWY3_9BRAS</name>
<evidence type="ECO:0000256" key="2">
    <source>
        <dbReference type="ARBA" id="ARBA00022737"/>
    </source>
</evidence>
<dbReference type="Gene3D" id="1.25.40.10">
    <property type="entry name" value="Tetratricopeptide repeat domain"/>
    <property type="match status" value="4"/>
</dbReference>
<sequence length="571" mass="66489">MKWAHFQIISSRWLLTSVVVFTISLCSEVFRYEFDFPASFSSYAYLSLLSLQFSDIERQRFPSLMFRLVQNRTRNSLLRLKPRAYLALPSALVENLSTASERLPETIHESSDSEAIWNVIVARSGDRVSEDEVFNRLSNDEICNRVNLSDALIHKLLHRFRDDWRSALGVLNWAESCKGHRHSSESFDLAVDILGKARKWDRMREFVERMRGEKLVTLNTIAKIMRRFAGAGEWEEAVKVFDELREFGLEKNTESMNLLLDTLCKEKRVEQARAILLELKSHITPNAHTFNIFVHGWCKANRVEEALWTIQEMKGHGFRPCVISYTTVIRCYCQQSNFIKVYEVLSEMEANGSPPNSVTYTTIMSSLNAQKEFEESLRVATRMRRSGCEPDTLFYNCLIHTLARAGRLDEAERVFRVEMPELGVVMNTSTYNSMIAMYCHLDEEEKAVEVLREMESLKLCDPDVHSYHPLLRSCFKRGDVVEVGRLLKEMVTKHELSLDESTYTFLIQRFCRADMCEWAYSLFEEMISQDIKPRHRTCLLLLEEVKKRNMRESAERIEHIMKTVKLTSPVK</sequence>
<evidence type="ECO:0000313" key="4">
    <source>
        <dbReference type="EMBL" id="CAA7041106.1"/>
    </source>
</evidence>
<dbReference type="Proteomes" id="UP000467841">
    <property type="component" value="Unassembled WGS sequence"/>
</dbReference>